<keyword evidence="2" id="KW-1185">Reference proteome</keyword>
<evidence type="ECO:0000313" key="1">
    <source>
        <dbReference type="EMBL" id="SHJ71200.1"/>
    </source>
</evidence>
<gene>
    <name evidence="1" type="ORF">SAMN04488513_107180</name>
</gene>
<dbReference type="RefSeq" id="WP_072994921.1">
    <property type="nucleotide sequence ID" value="NZ_FQYU01000007.1"/>
</dbReference>
<dbReference type="EMBL" id="FQYU01000007">
    <property type="protein sequence ID" value="SHJ71200.1"/>
    <property type="molecule type" value="Genomic_DNA"/>
</dbReference>
<reference evidence="2" key="1">
    <citation type="submission" date="2016-11" db="EMBL/GenBank/DDBJ databases">
        <authorList>
            <person name="Varghese N."/>
            <person name="Submissions S."/>
        </authorList>
    </citation>
    <scope>NUCLEOTIDE SEQUENCE [LARGE SCALE GENOMIC DNA]</scope>
    <source>
        <strain evidence="2">DSM 19858</strain>
    </source>
</reference>
<dbReference type="OrthoDB" id="796799at2"/>
<proteinExistence type="predicted"/>
<name>A0A1M6LJ45_9FLAO</name>
<protein>
    <submittedName>
        <fullName evidence="1">Uncharacterized protein</fullName>
    </submittedName>
</protein>
<accession>A0A1M6LJ45</accession>
<organism evidence="1 2">
    <name type="scientific">Pseudozobellia thermophila</name>
    <dbReference type="NCBI Taxonomy" id="192903"/>
    <lineage>
        <taxon>Bacteria</taxon>
        <taxon>Pseudomonadati</taxon>
        <taxon>Bacteroidota</taxon>
        <taxon>Flavobacteriia</taxon>
        <taxon>Flavobacteriales</taxon>
        <taxon>Flavobacteriaceae</taxon>
        <taxon>Pseudozobellia</taxon>
    </lineage>
</organism>
<dbReference type="AlphaFoldDB" id="A0A1M6LJ45"/>
<evidence type="ECO:0000313" key="2">
    <source>
        <dbReference type="Proteomes" id="UP000184543"/>
    </source>
</evidence>
<dbReference type="STRING" id="192903.SAMN04488513_107180"/>
<sequence>METVKILFFILSSFFKTEGGQIAADTTTVTIDPKSREIEIVQENLFTVIQSESDSTLVLEQWKKLSDQKTGAYTWARDLDAFPIKDFGIEPVNNDFQTRLKLSYASESDLRVMGIWYDEGKNQFSVNHIPEQHIKTKEGRLDGNYWLFDGDRTFSFSLEPFLEMPERFKKFKKGLNEIIDE</sequence>
<dbReference type="Proteomes" id="UP000184543">
    <property type="component" value="Unassembled WGS sequence"/>
</dbReference>